<dbReference type="KEGG" id="ftj:FTUN_5307"/>
<evidence type="ECO:0000313" key="4">
    <source>
        <dbReference type="Proteomes" id="UP000503447"/>
    </source>
</evidence>
<dbReference type="Proteomes" id="UP000503447">
    <property type="component" value="Chromosome"/>
</dbReference>
<protein>
    <submittedName>
        <fullName evidence="3">Uncharacterized protein</fullName>
    </submittedName>
</protein>
<keyword evidence="4" id="KW-1185">Reference proteome</keyword>
<feature type="compositionally biased region" description="Gly residues" evidence="1">
    <location>
        <begin position="197"/>
        <end position="216"/>
    </location>
</feature>
<proteinExistence type="predicted"/>
<sequence length="236" mass="23336">MFWASKVIAPLALVAGMAVTTSVLMADAGGNQPPFGKGGKGFPGKGGDDKKKGEDKKGDKKFEEKKGPPAPKSDAVVDAWLVVLLAKITDPHDTVRDSARGAIVAVGAPALPALQKLADGDDPAKAVAAHKLIAAIHGHGHHGPGGHPVRGRAPITVRGQRVRAAPAASVIPARAGAASAPGTGGRGPGGFGPPGPGGRGGPGGPGGERGRGPGWGGRDEGEDVEIAPMPRDAANG</sequence>
<reference evidence="4" key="1">
    <citation type="submission" date="2020-05" db="EMBL/GenBank/DDBJ databases">
        <title>Frigoriglobus tundricola gen. nov., sp. nov., a psychrotolerant cellulolytic planctomycete of the family Gemmataceae with two divergent copies of 16S rRNA gene.</title>
        <authorList>
            <person name="Kulichevskaya I.S."/>
            <person name="Ivanova A.A."/>
            <person name="Naumoff D.G."/>
            <person name="Beletsky A.V."/>
            <person name="Rijpstra W.I.C."/>
            <person name="Sinninghe Damste J.S."/>
            <person name="Mardanov A.V."/>
            <person name="Ravin N.V."/>
            <person name="Dedysh S.N."/>
        </authorList>
    </citation>
    <scope>NUCLEOTIDE SEQUENCE [LARGE SCALE GENOMIC DNA]</scope>
    <source>
        <strain evidence="4">PL17</strain>
    </source>
</reference>
<keyword evidence="2" id="KW-0732">Signal</keyword>
<feature type="compositionally biased region" description="Gly residues" evidence="1">
    <location>
        <begin position="36"/>
        <end position="45"/>
    </location>
</feature>
<feature type="chain" id="PRO_5027086850" evidence="2">
    <location>
        <begin position="26"/>
        <end position="236"/>
    </location>
</feature>
<dbReference type="EMBL" id="CP053452">
    <property type="protein sequence ID" value="QJW97729.1"/>
    <property type="molecule type" value="Genomic_DNA"/>
</dbReference>
<feature type="compositionally biased region" description="Basic and acidic residues" evidence="1">
    <location>
        <begin position="46"/>
        <end position="67"/>
    </location>
</feature>
<feature type="signal peptide" evidence="2">
    <location>
        <begin position="1"/>
        <end position="25"/>
    </location>
</feature>
<feature type="compositionally biased region" description="Low complexity" evidence="1">
    <location>
        <begin position="165"/>
        <end position="181"/>
    </location>
</feature>
<evidence type="ECO:0000256" key="2">
    <source>
        <dbReference type="SAM" id="SignalP"/>
    </source>
</evidence>
<organism evidence="3 4">
    <name type="scientific">Frigoriglobus tundricola</name>
    <dbReference type="NCBI Taxonomy" id="2774151"/>
    <lineage>
        <taxon>Bacteria</taxon>
        <taxon>Pseudomonadati</taxon>
        <taxon>Planctomycetota</taxon>
        <taxon>Planctomycetia</taxon>
        <taxon>Gemmatales</taxon>
        <taxon>Gemmataceae</taxon>
        <taxon>Frigoriglobus</taxon>
    </lineage>
</organism>
<evidence type="ECO:0000256" key="1">
    <source>
        <dbReference type="SAM" id="MobiDB-lite"/>
    </source>
</evidence>
<gene>
    <name evidence="3" type="ORF">FTUN_5307</name>
</gene>
<feature type="region of interest" description="Disordered" evidence="1">
    <location>
        <begin position="165"/>
        <end position="236"/>
    </location>
</feature>
<feature type="region of interest" description="Disordered" evidence="1">
    <location>
        <begin position="31"/>
        <end position="72"/>
    </location>
</feature>
<dbReference type="AlphaFoldDB" id="A0A6M5YUX4"/>
<evidence type="ECO:0000313" key="3">
    <source>
        <dbReference type="EMBL" id="QJW97729.1"/>
    </source>
</evidence>
<dbReference type="RefSeq" id="WP_171468874.1">
    <property type="nucleotide sequence ID" value="NZ_CP053452.2"/>
</dbReference>
<accession>A0A6M5YUX4</accession>
<name>A0A6M5YUX4_9BACT</name>